<keyword evidence="7 11" id="KW-0378">Hydrolase</keyword>
<evidence type="ECO:0000259" key="13">
    <source>
        <dbReference type="PROSITE" id="PS51760"/>
    </source>
</evidence>
<dbReference type="Gene3D" id="3.20.20.80">
    <property type="entry name" value="Glycosidases"/>
    <property type="match status" value="1"/>
</dbReference>
<keyword evidence="10 11" id="KW-0624">Polysaccharide degradation</keyword>
<comment type="catalytic activity">
    <reaction evidence="1 11">
        <text>Endohydrolysis of (1-&gt;4)-beta-D-xylosidic linkages in xylans.</text>
        <dbReference type="EC" id="3.2.1.8"/>
    </reaction>
</comment>
<organism evidence="14 15">
    <name type="scientific">Apiosordaria backusii</name>
    <dbReference type="NCBI Taxonomy" id="314023"/>
    <lineage>
        <taxon>Eukaryota</taxon>
        <taxon>Fungi</taxon>
        <taxon>Dikarya</taxon>
        <taxon>Ascomycota</taxon>
        <taxon>Pezizomycotina</taxon>
        <taxon>Sordariomycetes</taxon>
        <taxon>Sordariomycetidae</taxon>
        <taxon>Sordariales</taxon>
        <taxon>Lasiosphaeriaceae</taxon>
        <taxon>Apiosordaria</taxon>
    </lineage>
</organism>
<protein>
    <recommendedName>
        <fullName evidence="11">Beta-xylanase</fullName>
        <ecNumber evidence="11">3.2.1.8</ecNumber>
    </recommendedName>
</protein>
<dbReference type="PROSITE" id="PS51760">
    <property type="entry name" value="GH10_2"/>
    <property type="match status" value="1"/>
</dbReference>
<dbReference type="InterPro" id="IPR044846">
    <property type="entry name" value="GH10"/>
</dbReference>
<evidence type="ECO:0000256" key="7">
    <source>
        <dbReference type="ARBA" id="ARBA00022801"/>
    </source>
</evidence>
<dbReference type="GO" id="GO:0031176">
    <property type="term" value="F:endo-1,4-beta-xylanase activity"/>
    <property type="evidence" value="ECO:0007669"/>
    <property type="project" value="UniProtKB-EC"/>
</dbReference>
<evidence type="ECO:0000256" key="1">
    <source>
        <dbReference type="ARBA" id="ARBA00000681"/>
    </source>
</evidence>
<gene>
    <name evidence="14" type="ORF">B0T21DRAFT_290028</name>
</gene>
<name>A0AA40BJP2_9PEZI</name>
<dbReference type="PRINTS" id="PR00134">
    <property type="entry name" value="GLHYDRLASE10"/>
</dbReference>
<evidence type="ECO:0000313" key="15">
    <source>
        <dbReference type="Proteomes" id="UP001172159"/>
    </source>
</evidence>
<dbReference type="AlphaFoldDB" id="A0AA40BJP2"/>
<evidence type="ECO:0000256" key="5">
    <source>
        <dbReference type="ARBA" id="ARBA00022525"/>
    </source>
</evidence>
<dbReference type="InterPro" id="IPR001000">
    <property type="entry name" value="GH10_dom"/>
</dbReference>
<dbReference type="EMBL" id="JAUKTV010000007">
    <property type="protein sequence ID" value="KAK0735383.1"/>
    <property type="molecule type" value="Genomic_DNA"/>
</dbReference>
<dbReference type="PANTHER" id="PTHR31490">
    <property type="entry name" value="GLYCOSYL HYDROLASE"/>
    <property type="match status" value="1"/>
</dbReference>
<keyword evidence="5" id="KW-0964">Secreted</keyword>
<accession>A0AA40BJP2</accession>
<feature type="signal peptide" evidence="12">
    <location>
        <begin position="1"/>
        <end position="22"/>
    </location>
</feature>
<keyword evidence="15" id="KW-1185">Reference proteome</keyword>
<evidence type="ECO:0000256" key="9">
    <source>
        <dbReference type="ARBA" id="ARBA00023295"/>
    </source>
</evidence>
<evidence type="ECO:0000256" key="12">
    <source>
        <dbReference type="SAM" id="SignalP"/>
    </source>
</evidence>
<keyword evidence="12" id="KW-0732">Signal</keyword>
<evidence type="ECO:0000313" key="14">
    <source>
        <dbReference type="EMBL" id="KAK0735383.1"/>
    </source>
</evidence>
<reference evidence="14" key="1">
    <citation type="submission" date="2023-06" db="EMBL/GenBank/DDBJ databases">
        <title>Genome-scale phylogeny and comparative genomics of the fungal order Sordariales.</title>
        <authorList>
            <consortium name="Lawrence Berkeley National Laboratory"/>
            <person name="Hensen N."/>
            <person name="Bonometti L."/>
            <person name="Westerberg I."/>
            <person name="Brannstrom I.O."/>
            <person name="Guillou S."/>
            <person name="Cros-Aarteil S."/>
            <person name="Calhoun S."/>
            <person name="Haridas S."/>
            <person name="Kuo A."/>
            <person name="Mondo S."/>
            <person name="Pangilinan J."/>
            <person name="Riley R."/>
            <person name="Labutti K."/>
            <person name="Andreopoulos B."/>
            <person name="Lipzen A."/>
            <person name="Chen C."/>
            <person name="Yanf M."/>
            <person name="Daum C."/>
            <person name="Ng V."/>
            <person name="Clum A."/>
            <person name="Steindorff A."/>
            <person name="Ohm R."/>
            <person name="Martin F."/>
            <person name="Silar P."/>
            <person name="Natvig D."/>
            <person name="Lalanne C."/>
            <person name="Gautier V."/>
            <person name="Ament-Velasquez S.L."/>
            <person name="Kruys A."/>
            <person name="Hutchinson M.I."/>
            <person name="Powell A.J."/>
            <person name="Barry K."/>
            <person name="Miller A.N."/>
            <person name="Grigoriev I.V."/>
            <person name="Debuchy R."/>
            <person name="Gladieux P."/>
            <person name="Thoren M.H."/>
            <person name="Johannesson H."/>
        </authorList>
    </citation>
    <scope>NUCLEOTIDE SEQUENCE</scope>
    <source>
        <strain evidence="14">CBS 540.89</strain>
    </source>
</reference>
<comment type="subcellular location">
    <subcellularLocation>
        <location evidence="2">Secreted</location>
    </subcellularLocation>
</comment>
<dbReference type="SMART" id="SM00633">
    <property type="entry name" value="Glyco_10"/>
    <property type="match status" value="1"/>
</dbReference>
<dbReference type="Proteomes" id="UP001172159">
    <property type="component" value="Unassembled WGS sequence"/>
</dbReference>
<sequence length="411" mass="44601">MTRIFPLLLATTTLLLATSSTAQSNREHPSTGLHSLFVAAGKLYFGTATETNNLDDPTYQNILSNPLEFGQQTPENSQKWGLIQPNPGDFAFNNSDLITDLSKSYNHLLRCHTLTWHSQLPPFVSASSWTPDTLRQLLTTHITAVVSHFGSACYAWDVVNEALNENGTLRSSVFLDVLGEEYIALSFNIAAGAAPPETKLYYNDFNLETSPQKQTAAVELVKSLQAQGVKIDGVGLQAHFTVGQTPSLESLTATLRRFTDLGVDVAWTELDVAHEDVENSSELAVEQQAEDYVAAVRACIEVERCVGVTVWQFTDKYSWVPGTFPGKGDACLWTADYQRKSAYWAVKGFLEGWVARMNMTGALVGGNGTGIKTVTGSKGTFVGVTSGTGRLVGSVSVGLISSCVWLALKMI</sequence>
<dbReference type="InterPro" id="IPR017853">
    <property type="entry name" value="GH"/>
</dbReference>
<keyword evidence="8 11" id="KW-0119">Carbohydrate metabolism</keyword>
<comment type="caution">
    <text evidence="14">The sequence shown here is derived from an EMBL/GenBank/DDBJ whole genome shotgun (WGS) entry which is preliminary data.</text>
</comment>
<evidence type="ECO:0000256" key="2">
    <source>
        <dbReference type="ARBA" id="ARBA00004613"/>
    </source>
</evidence>
<keyword evidence="9 11" id="KW-0326">Glycosidase</keyword>
<evidence type="ECO:0000256" key="6">
    <source>
        <dbReference type="ARBA" id="ARBA00022651"/>
    </source>
</evidence>
<evidence type="ECO:0000256" key="4">
    <source>
        <dbReference type="ARBA" id="ARBA00007495"/>
    </source>
</evidence>
<evidence type="ECO:0000256" key="8">
    <source>
        <dbReference type="ARBA" id="ARBA00023277"/>
    </source>
</evidence>
<evidence type="ECO:0000256" key="10">
    <source>
        <dbReference type="ARBA" id="ARBA00023326"/>
    </source>
</evidence>
<dbReference type="Pfam" id="PF00331">
    <property type="entry name" value="Glyco_hydro_10"/>
    <property type="match status" value="1"/>
</dbReference>
<comment type="pathway">
    <text evidence="3">Glycan degradation; xylan degradation.</text>
</comment>
<feature type="chain" id="PRO_5041215921" description="Beta-xylanase" evidence="12">
    <location>
        <begin position="23"/>
        <end position="411"/>
    </location>
</feature>
<keyword evidence="6" id="KW-0858">Xylan degradation</keyword>
<evidence type="ECO:0000256" key="11">
    <source>
        <dbReference type="RuleBase" id="RU361174"/>
    </source>
</evidence>
<evidence type="ECO:0000256" key="3">
    <source>
        <dbReference type="ARBA" id="ARBA00004851"/>
    </source>
</evidence>
<feature type="domain" description="GH10" evidence="13">
    <location>
        <begin position="30"/>
        <end position="349"/>
    </location>
</feature>
<proteinExistence type="inferred from homology"/>
<dbReference type="GO" id="GO:0005576">
    <property type="term" value="C:extracellular region"/>
    <property type="evidence" value="ECO:0007669"/>
    <property type="project" value="UniProtKB-SubCell"/>
</dbReference>
<dbReference type="SUPFAM" id="SSF51445">
    <property type="entry name" value="(Trans)glycosidases"/>
    <property type="match status" value="1"/>
</dbReference>
<comment type="similarity">
    <text evidence="4 11">Belongs to the glycosyl hydrolase 10 (cellulase F) family.</text>
</comment>
<dbReference type="EC" id="3.2.1.8" evidence="11"/>
<dbReference type="PANTHER" id="PTHR31490:SF35">
    <property type="entry name" value="ENDO-1,4-BETA-XYLANASE"/>
    <property type="match status" value="1"/>
</dbReference>
<dbReference type="GO" id="GO:0045493">
    <property type="term" value="P:xylan catabolic process"/>
    <property type="evidence" value="ECO:0007669"/>
    <property type="project" value="UniProtKB-KW"/>
</dbReference>